<dbReference type="EMBL" id="KQ978002">
    <property type="protein sequence ID" value="KYM98231.1"/>
    <property type="molecule type" value="Genomic_DNA"/>
</dbReference>
<dbReference type="InterPro" id="IPR024161">
    <property type="entry name" value="Znf_nanos-typ"/>
</dbReference>
<proteinExistence type="inferred from homology"/>
<dbReference type="GO" id="GO:0003723">
    <property type="term" value="F:RNA binding"/>
    <property type="evidence" value="ECO:0007669"/>
    <property type="project" value="UniProtKB-UniRule"/>
</dbReference>
<name>A0A151ICU6_9HYME</name>
<gene>
    <name evidence="10" type="ORF">ALC62_11081</name>
</gene>
<evidence type="ECO:0000256" key="4">
    <source>
        <dbReference type="ARBA" id="ARBA00022771"/>
    </source>
</evidence>
<dbReference type="Proteomes" id="UP000078542">
    <property type="component" value="Unassembled WGS sequence"/>
</dbReference>
<dbReference type="AlphaFoldDB" id="A0A151ICU6"/>
<reference evidence="10 11" key="1">
    <citation type="submission" date="2016-03" db="EMBL/GenBank/DDBJ databases">
        <title>Cyphomyrmex costatus WGS genome.</title>
        <authorList>
            <person name="Nygaard S."/>
            <person name="Hu H."/>
            <person name="Boomsma J."/>
            <person name="Zhang G."/>
        </authorList>
    </citation>
    <scope>NUCLEOTIDE SEQUENCE [LARGE SCALE GENOMIC DNA]</scope>
    <source>
        <strain evidence="10">MS0001</strain>
        <tissue evidence="10">Whole body</tissue>
    </source>
</reference>
<keyword evidence="5" id="KW-0862">Zinc</keyword>
<evidence type="ECO:0000256" key="5">
    <source>
        <dbReference type="ARBA" id="ARBA00022833"/>
    </source>
</evidence>
<sequence>MCGMLPMLEENSLFPFNPSLNDEIQRLFDVPLNKRPLPTDYIHFCAVIINYYVDFILLRSSFHALLFFVNGNFHHLLLTSINRYFIDKEGQKPIEILARICLFHGSDCRRDNDDDDNLDEVMEDFRHNGRDFEYCPDADTDLSKQSASRRKKNKKPLPTECVFCRNNGEEETYYRQHLLKDVDGRVECPVLRAYTCPICGATGDEAHTVKYCPKGPYNPNIISTANVFKLARNSTGKIASKKF</sequence>
<evidence type="ECO:0000256" key="6">
    <source>
        <dbReference type="ARBA" id="ARBA00022845"/>
    </source>
</evidence>
<dbReference type="GO" id="GO:0006417">
    <property type="term" value="P:regulation of translation"/>
    <property type="evidence" value="ECO:0007669"/>
    <property type="project" value="UniProtKB-UniRule"/>
</dbReference>
<evidence type="ECO:0000313" key="10">
    <source>
        <dbReference type="EMBL" id="KYM98231.1"/>
    </source>
</evidence>
<comment type="subcellular location">
    <subcellularLocation>
        <location evidence="1">Cytoplasm</location>
    </subcellularLocation>
</comment>
<evidence type="ECO:0000256" key="7">
    <source>
        <dbReference type="ARBA" id="ARBA00022884"/>
    </source>
</evidence>
<comment type="similarity">
    <text evidence="8">Belongs to the nanos family.</text>
</comment>
<keyword evidence="6 8" id="KW-0810">Translation regulation</keyword>
<keyword evidence="7 8" id="KW-0694">RNA-binding</keyword>
<dbReference type="GO" id="GO:0008270">
    <property type="term" value="F:zinc ion binding"/>
    <property type="evidence" value="ECO:0007669"/>
    <property type="project" value="UniProtKB-KW"/>
</dbReference>
<evidence type="ECO:0000256" key="1">
    <source>
        <dbReference type="ARBA" id="ARBA00004496"/>
    </source>
</evidence>
<organism evidence="10 11">
    <name type="scientific">Cyphomyrmex costatus</name>
    <dbReference type="NCBI Taxonomy" id="456900"/>
    <lineage>
        <taxon>Eukaryota</taxon>
        <taxon>Metazoa</taxon>
        <taxon>Ecdysozoa</taxon>
        <taxon>Arthropoda</taxon>
        <taxon>Hexapoda</taxon>
        <taxon>Insecta</taxon>
        <taxon>Pterygota</taxon>
        <taxon>Neoptera</taxon>
        <taxon>Endopterygota</taxon>
        <taxon>Hymenoptera</taxon>
        <taxon>Apocrita</taxon>
        <taxon>Aculeata</taxon>
        <taxon>Formicoidea</taxon>
        <taxon>Formicidae</taxon>
        <taxon>Myrmicinae</taxon>
        <taxon>Cyphomyrmex</taxon>
    </lineage>
</organism>
<dbReference type="Gene3D" id="4.10.60.30">
    <property type="entry name" value="Nanos, RNA-binding domain"/>
    <property type="match status" value="1"/>
</dbReference>
<dbReference type="PROSITE" id="PS51522">
    <property type="entry name" value="ZF_NANOS"/>
    <property type="match status" value="1"/>
</dbReference>
<feature type="domain" description="Nanos-type" evidence="9">
    <location>
        <begin position="160"/>
        <end position="214"/>
    </location>
</feature>
<dbReference type="InterPro" id="IPR008705">
    <property type="entry name" value="Nanos/Xcar2"/>
</dbReference>
<evidence type="ECO:0000313" key="11">
    <source>
        <dbReference type="Proteomes" id="UP000078542"/>
    </source>
</evidence>
<keyword evidence="3" id="KW-0479">Metal-binding</keyword>
<evidence type="ECO:0000256" key="8">
    <source>
        <dbReference type="PROSITE-ProRule" id="PRU00855"/>
    </source>
</evidence>
<dbReference type="GO" id="GO:0005737">
    <property type="term" value="C:cytoplasm"/>
    <property type="evidence" value="ECO:0007669"/>
    <property type="project" value="UniProtKB-SubCell"/>
</dbReference>
<keyword evidence="4 8" id="KW-0863">Zinc-finger</keyword>
<keyword evidence="2" id="KW-0963">Cytoplasm</keyword>
<dbReference type="InterPro" id="IPR038129">
    <property type="entry name" value="Nanos_sf"/>
</dbReference>
<dbReference type="PANTHER" id="PTHR12887">
    <property type="entry name" value="NANOS PROTEIN"/>
    <property type="match status" value="1"/>
</dbReference>
<dbReference type="Pfam" id="PF05741">
    <property type="entry name" value="zf-nanos"/>
    <property type="match status" value="1"/>
</dbReference>
<keyword evidence="11" id="KW-1185">Reference proteome</keyword>
<evidence type="ECO:0000256" key="3">
    <source>
        <dbReference type="ARBA" id="ARBA00022723"/>
    </source>
</evidence>
<protein>
    <submittedName>
        <fullName evidence="10">Nanos like protein 1</fullName>
    </submittedName>
</protein>
<accession>A0A151ICU6</accession>
<evidence type="ECO:0000259" key="9">
    <source>
        <dbReference type="PROSITE" id="PS51522"/>
    </source>
</evidence>
<evidence type="ECO:0000256" key="2">
    <source>
        <dbReference type="ARBA" id="ARBA00022490"/>
    </source>
</evidence>
<dbReference type="STRING" id="456900.A0A151ICU6"/>